<comment type="caution">
    <text evidence="1">The sequence shown here is derived from an EMBL/GenBank/DDBJ whole genome shotgun (WGS) entry which is preliminary data.</text>
</comment>
<organism evidence="1 2">
    <name type="scientific">Prorocentrum cordatum</name>
    <dbReference type="NCBI Taxonomy" id="2364126"/>
    <lineage>
        <taxon>Eukaryota</taxon>
        <taxon>Sar</taxon>
        <taxon>Alveolata</taxon>
        <taxon>Dinophyceae</taxon>
        <taxon>Prorocentrales</taxon>
        <taxon>Prorocentraceae</taxon>
        <taxon>Prorocentrum</taxon>
    </lineage>
</organism>
<accession>A0ABN9UCY9</accession>
<reference evidence="1" key="1">
    <citation type="submission" date="2023-10" db="EMBL/GenBank/DDBJ databases">
        <authorList>
            <person name="Chen Y."/>
            <person name="Shah S."/>
            <person name="Dougan E. K."/>
            <person name="Thang M."/>
            <person name="Chan C."/>
        </authorList>
    </citation>
    <scope>NUCLEOTIDE SEQUENCE [LARGE SCALE GENOMIC DNA]</scope>
</reference>
<proteinExistence type="predicted"/>
<dbReference type="Proteomes" id="UP001189429">
    <property type="component" value="Unassembled WGS sequence"/>
</dbReference>
<gene>
    <name evidence="1" type="ORF">PCOR1329_LOCUS47460</name>
</gene>
<evidence type="ECO:0000313" key="2">
    <source>
        <dbReference type="Proteomes" id="UP001189429"/>
    </source>
</evidence>
<feature type="non-terminal residue" evidence="1">
    <location>
        <position position="1"/>
    </location>
</feature>
<dbReference type="EMBL" id="CAUYUJ010015719">
    <property type="protein sequence ID" value="CAK0857306.1"/>
    <property type="molecule type" value="Genomic_DNA"/>
</dbReference>
<evidence type="ECO:0000313" key="1">
    <source>
        <dbReference type="EMBL" id="CAK0857306.1"/>
    </source>
</evidence>
<sequence>TSSLAQVSEFLFPVTRILLHGSLIHKVRQLFSAVDSMWYIGDNISLRCSFIERRLMCLEFSPWETQRQIAAAIQEWDMNQDPLYGARQAFQHLGRYSRNFLQRTLQAPSALQLSTSANKAIQESGEDAAGPKITALTQGLRQHWAVQFHGQGDGHEPTATVASHIGQLTQHELVDFYGFH</sequence>
<keyword evidence="2" id="KW-1185">Reference proteome</keyword>
<name>A0ABN9UCY9_9DINO</name>
<protein>
    <submittedName>
        <fullName evidence="1">Uncharacterized protein</fullName>
    </submittedName>
</protein>